<name>A0A2T7G1R1_9RHOB</name>
<reference evidence="1 2" key="1">
    <citation type="submission" date="2018-04" db="EMBL/GenBank/DDBJ databases">
        <title>Pelagivirga bohaiensis gen. nov., sp. nov., a bacterium isolated from the Bohai Sea.</title>
        <authorList>
            <person name="Ji X."/>
        </authorList>
    </citation>
    <scope>NUCLEOTIDE SEQUENCE [LARGE SCALE GENOMIC DNA]</scope>
    <source>
        <strain evidence="1 2">BH-SD16</strain>
    </source>
</reference>
<comment type="caution">
    <text evidence="1">The sequence shown here is derived from an EMBL/GenBank/DDBJ whole genome shotgun (WGS) entry which is preliminary data.</text>
</comment>
<accession>A0A2T7G1R1</accession>
<evidence type="ECO:0000313" key="1">
    <source>
        <dbReference type="EMBL" id="PVA08365.1"/>
    </source>
</evidence>
<sequence>MRAGLRDLGLAPDVFWALTPAELWLMLGADTGTLPMGRRRLDELSAAYPDGGREGDDDGRD</sequence>
<evidence type="ECO:0000313" key="2">
    <source>
        <dbReference type="Proteomes" id="UP000244817"/>
    </source>
</evidence>
<evidence type="ECO:0008006" key="3">
    <source>
        <dbReference type="Google" id="ProtNLM"/>
    </source>
</evidence>
<dbReference type="EMBL" id="QCYG01000001">
    <property type="protein sequence ID" value="PVA08365.1"/>
    <property type="molecule type" value="Genomic_DNA"/>
</dbReference>
<protein>
    <recommendedName>
        <fullName evidence="3">Phage tail assembly chaperone</fullName>
    </recommendedName>
</protein>
<dbReference type="Proteomes" id="UP000244817">
    <property type="component" value="Unassembled WGS sequence"/>
</dbReference>
<dbReference type="InterPro" id="IPR019056">
    <property type="entry name" value="Phage_TAC_6"/>
</dbReference>
<organism evidence="1 2">
    <name type="scientific">Thalassorhabdomicrobium marinisediminis</name>
    <dbReference type="NCBI Taxonomy" id="2170577"/>
    <lineage>
        <taxon>Bacteria</taxon>
        <taxon>Pseudomonadati</taxon>
        <taxon>Pseudomonadota</taxon>
        <taxon>Alphaproteobacteria</taxon>
        <taxon>Rhodobacterales</taxon>
        <taxon>Paracoccaceae</taxon>
        <taxon>Thalassorhabdomicrobium</taxon>
    </lineage>
</organism>
<keyword evidence="2" id="KW-1185">Reference proteome</keyword>
<gene>
    <name evidence="1" type="ORF">DC363_00740</name>
</gene>
<proteinExistence type="predicted"/>
<dbReference type="AlphaFoldDB" id="A0A2T7G1R1"/>
<dbReference type="Pfam" id="PF09550">
    <property type="entry name" value="Phage_TAC_6"/>
    <property type="match status" value="1"/>
</dbReference>
<dbReference type="OrthoDB" id="7582980at2"/>